<dbReference type="Proteomes" id="UP000179129">
    <property type="component" value="Unassembled WGS sequence"/>
</dbReference>
<proteinExistence type="predicted"/>
<evidence type="ECO:0000313" key="1">
    <source>
        <dbReference type="EMBL" id="OGG01731.1"/>
    </source>
</evidence>
<name>A0A1F5YNG0_9BACT</name>
<dbReference type="AlphaFoldDB" id="A0A1F5YNG0"/>
<gene>
    <name evidence="1" type="ORF">A3F83_00470</name>
</gene>
<dbReference type="EMBL" id="MFIX01000203">
    <property type="protein sequence ID" value="OGG01731.1"/>
    <property type="molecule type" value="Genomic_DNA"/>
</dbReference>
<accession>A0A1F5YNG0</accession>
<dbReference type="PROSITE" id="PS51257">
    <property type="entry name" value="PROKAR_LIPOPROTEIN"/>
    <property type="match status" value="1"/>
</dbReference>
<reference evidence="1 2" key="1">
    <citation type="journal article" date="2016" name="Nat. Commun.">
        <title>Thousands of microbial genomes shed light on interconnected biogeochemical processes in an aquifer system.</title>
        <authorList>
            <person name="Anantharaman K."/>
            <person name="Brown C.T."/>
            <person name="Hug L.A."/>
            <person name="Sharon I."/>
            <person name="Castelle C.J."/>
            <person name="Probst A.J."/>
            <person name="Thomas B.C."/>
            <person name="Singh A."/>
            <person name="Wilkins M.J."/>
            <person name="Karaoz U."/>
            <person name="Brodie E.L."/>
            <person name="Williams K.H."/>
            <person name="Hubbard S.S."/>
            <person name="Banfield J.F."/>
        </authorList>
    </citation>
    <scope>NUCLEOTIDE SEQUENCE [LARGE SCALE GENOMIC DNA]</scope>
</reference>
<protein>
    <submittedName>
        <fullName evidence="1">Uncharacterized protein</fullName>
    </submittedName>
</protein>
<evidence type="ECO:0000313" key="2">
    <source>
        <dbReference type="Proteomes" id="UP000179129"/>
    </source>
</evidence>
<comment type="caution">
    <text evidence="1">The sequence shown here is derived from an EMBL/GenBank/DDBJ whole genome shotgun (WGS) entry which is preliminary data.</text>
</comment>
<sequence>MNKPNCSLIILQVSILLVLFVQGCNDKAGSLSLLSQDQGSDIFDEIETGLSSGVTDENGYPALPPLPDPGKMGPLPEGFVYGADIIYARDYQVSSFTDEMRGKGPLITVDGNQYFYPRAELCGKYLTVLHDDGGVGIMKLSCD</sequence>
<organism evidence="1 2">
    <name type="scientific">Candidatus Glassbacteria bacterium RIFCSPLOWO2_12_FULL_58_11</name>
    <dbReference type="NCBI Taxonomy" id="1817867"/>
    <lineage>
        <taxon>Bacteria</taxon>
        <taxon>Candidatus Glassiibacteriota</taxon>
    </lineage>
</organism>